<feature type="domain" description="DUF2179" evidence="7">
    <location>
        <begin position="227"/>
        <end position="285"/>
    </location>
</feature>
<dbReference type="Pfam" id="PF10035">
    <property type="entry name" value="DUF2179"/>
    <property type="match status" value="1"/>
</dbReference>
<keyword evidence="5 6" id="KW-0472">Membrane</keyword>
<dbReference type="PANTHER" id="PTHR33545:SF3">
    <property type="entry name" value="UPF0750 MEMBRANE PROTEIN YQFU"/>
    <property type="match status" value="1"/>
</dbReference>
<feature type="transmembrane region" description="Helical" evidence="6">
    <location>
        <begin position="12"/>
        <end position="36"/>
    </location>
</feature>
<dbReference type="Gene3D" id="3.30.70.120">
    <property type="match status" value="1"/>
</dbReference>
<comment type="subcellular location">
    <subcellularLocation>
        <location evidence="1">Cell membrane</location>
        <topology evidence="1">Multi-pass membrane protein</topology>
    </subcellularLocation>
</comment>
<dbReference type="InterPro" id="IPR015867">
    <property type="entry name" value="N-reg_PII/ATP_PRibTrfase_C"/>
</dbReference>
<evidence type="ECO:0000256" key="6">
    <source>
        <dbReference type="SAM" id="Phobius"/>
    </source>
</evidence>
<feature type="transmembrane region" description="Helical" evidence="6">
    <location>
        <begin position="151"/>
        <end position="173"/>
    </location>
</feature>
<keyword evidence="4 6" id="KW-1133">Transmembrane helix</keyword>
<feature type="transmembrane region" description="Helical" evidence="6">
    <location>
        <begin position="56"/>
        <end position="77"/>
    </location>
</feature>
<dbReference type="InterPro" id="IPR051461">
    <property type="entry name" value="UPF0750_membrane"/>
</dbReference>
<keyword evidence="2" id="KW-1003">Cell membrane</keyword>
<dbReference type="CDD" id="cd16380">
    <property type="entry name" value="YitT_C"/>
    <property type="match status" value="1"/>
</dbReference>
<evidence type="ECO:0000256" key="1">
    <source>
        <dbReference type="ARBA" id="ARBA00004651"/>
    </source>
</evidence>
<accession>A0ABW3IFT4</accession>
<dbReference type="PANTHER" id="PTHR33545">
    <property type="entry name" value="UPF0750 MEMBRANE PROTEIN YITT-RELATED"/>
    <property type="match status" value="1"/>
</dbReference>
<evidence type="ECO:0000256" key="3">
    <source>
        <dbReference type="ARBA" id="ARBA00022692"/>
    </source>
</evidence>
<comment type="caution">
    <text evidence="8">The sequence shown here is derived from an EMBL/GenBank/DDBJ whole genome shotgun (WGS) entry which is preliminary data.</text>
</comment>
<protein>
    <submittedName>
        <fullName evidence="8">YitT family protein</fullName>
    </submittedName>
</protein>
<keyword evidence="3 6" id="KW-0812">Transmembrane</keyword>
<feature type="transmembrane region" description="Helical" evidence="6">
    <location>
        <begin position="112"/>
        <end position="130"/>
    </location>
</feature>
<feature type="transmembrane region" description="Helical" evidence="6">
    <location>
        <begin position="84"/>
        <end position="106"/>
    </location>
</feature>
<dbReference type="InterPro" id="IPR019264">
    <property type="entry name" value="DUF2179"/>
</dbReference>
<evidence type="ECO:0000259" key="7">
    <source>
        <dbReference type="Pfam" id="PF10035"/>
    </source>
</evidence>
<dbReference type="PIRSF" id="PIRSF006483">
    <property type="entry name" value="Membrane_protein_YitT"/>
    <property type="match status" value="1"/>
</dbReference>
<proteinExistence type="predicted"/>
<gene>
    <name evidence="8" type="ORF">ACFQ1G_08690</name>
</gene>
<dbReference type="Pfam" id="PF02588">
    <property type="entry name" value="YitT_membrane"/>
    <property type="match status" value="1"/>
</dbReference>
<evidence type="ECO:0000256" key="5">
    <source>
        <dbReference type="ARBA" id="ARBA00023136"/>
    </source>
</evidence>
<dbReference type="EMBL" id="JBHTJP010000034">
    <property type="protein sequence ID" value="MFD0976866.1"/>
    <property type="molecule type" value="Genomic_DNA"/>
</dbReference>
<keyword evidence="9" id="KW-1185">Reference proteome</keyword>
<evidence type="ECO:0000313" key="8">
    <source>
        <dbReference type="EMBL" id="MFD0976866.1"/>
    </source>
</evidence>
<evidence type="ECO:0000256" key="2">
    <source>
        <dbReference type="ARBA" id="ARBA00022475"/>
    </source>
</evidence>
<dbReference type="RefSeq" id="WP_380738651.1">
    <property type="nucleotide sequence ID" value="NZ_JBHTJP010000034.1"/>
</dbReference>
<organism evidence="8 9">
    <name type="scientific">Salinimicrobium gaetbulicola</name>
    <dbReference type="NCBI Taxonomy" id="999702"/>
    <lineage>
        <taxon>Bacteria</taxon>
        <taxon>Pseudomonadati</taxon>
        <taxon>Bacteroidota</taxon>
        <taxon>Flavobacteriia</taxon>
        <taxon>Flavobacteriales</taxon>
        <taxon>Flavobacteriaceae</taxon>
        <taxon>Salinimicrobium</taxon>
    </lineage>
</organism>
<dbReference type="InterPro" id="IPR003740">
    <property type="entry name" value="YitT"/>
</dbReference>
<evidence type="ECO:0000313" key="9">
    <source>
        <dbReference type="Proteomes" id="UP001597100"/>
    </source>
</evidence>
<name>A0ABW3IFT4_9FLAO</name>
<reference evidence="9" key="1">
    <citation type="journal article" date="2019" name="Int. J. Syst. Evol. Microbiol.">
        <title>The Global Catalogue of Microorganisms (GCM) 10K type strain sequencing project: providing services to taxonomists for standard genome sequencing and annotation.</title>
        <authorList>
            <consortium name="The Broad Institute Genomics Platform"/>
            <consortium name="The Broad Institute Genome Sequencing Center for Infectious Disease"/>
            <person name="Wu L."/>
            <person name="Ma J."/>
        </authorList>
    </citation>
    <scope>NUCLEOTIDE SEQUENCE [LARGE SCALE GENOMIC DNA]</scope>
    <source>
        <strain evidence="9">CCUG 60898</strain>
    </source>
</reference>
<dbReference type="Proteomes" id="UP001597100">
    <property type="component" value="Unassembled WGS sequence"/>
</dbReference>
<sequence length="313" mass="34648">MIHGNSINWRALFSASSVIYSILGVISAMIALEAFLLPNHFLDGGVTGISILAEEILNVPFTALLVIFNIPFLYLGYKKIGKTFALRALLSIILLTVLMHYIQIPAVTEDKVLIAVFGGFFIGLGIGLVIKGGAVLDGLEIIAFYTTRNSGFTTGEIILAFNGLIYLGAAYVFDIETAMYSFLVYFSAMKTSDYVVDGFEEFTALTIISKDCEEVKSLIVNDFQKAITVYKGERGYLPHSFEIKYDCDIVMTIVTRLEIHRIKEATLAIDPNAFFFVQRIKEVKGGIGKHTINDPFKDHVRESIPKDNVPTGE</sequence>
<evidence type="ECO:0000256" key="4">
    <source>
        <dbReference type="ARBA" id="ARBA00022989"/>
    </source>
</evidence>